<dbReference type="OrthoDB" id="1863935at2759"/>
<dbReference type="GeneID" id="104602521"/>
<dbReference type="CDD" id="cd09917">
    <property type="entry name" value="F-box_SF"/>
    <property type="match status" value="1"/>
</dbReference>
<evidence type="ECO:0000313" key="4">
    <source>
        <dbReference type="RefSeq" id="XP_010264545.1"/>
    </source>
</evidence>
<dbReference type="AlphaFoldDB" id="A0A1U8AAQ6"/>
<name>A0A1U8AAQ6_NELNU</name>
<evidence type="ECO:0000259" key="1">
    <source>
        <dbReference type="Pfam" id="PF00646"/>
    </source>
</evidence>
<evidence type="ECO:0000313" key="3">
    <source>
        <dbReference type="Proteomes" id="UP000189703"/>
    </source>
</evidence>
<dbReference type="FunCoup" id="A0A1U8AAQ6">
    <property type="interactions" value="960"/>
</dbReference>
<protein>
    <submittedName>
        <fullName evidence="4">F-box/kelch-repeat protein At1g57790-like</fullName>
    </submittedName>
</protein>
<dbReference type="PANTHER" id="PTHR33127">
    <property type="entry name" value="TRANSMEMBRANE PROTEIN"/>
    <property type="match status" value="1"/>
</dbReference>
<gene>
    <name evidence="4" type="primary">LOC104602521</name>
</gene>
<sequence>MEDVATSSLLSVQEKEQQGAEMTRSWADLPKDLLERIVSQFSLDGNILFSAVCKRWQSVALPLRRLQSPLLMSFSRISLGKCTFFDPSDGNSYERCIPYLKTKTIRYSKHGWLLVCNSASGENSLFNPFSCERVELPFSYLDARIVAFSSEPTSPSCIVIGVKTFVEGYIIVMTCRPGAKEWRSHFFRDKVQFRMAWISPVFCDGLFYCLDENGRLGVYDPKLNTWTVISPPVNDLPEEVMPKYCWSFQYLVESRGKLLMVVLFYPDEPIILELDRSKNVWTSVKSLDNRTLFLSPSASISTSCVPGIKPDCVYSHRITNFSDEVYMKGCLHYSLDQGRYHPGDNCYGRVDPHNMWIQPPHEAPPPWLAGKSY</sequence>
<dbReference type="eggNOG" id="ENOG502QWFR">
    <property type="taxonomic scope" value="Eukaryota"/>
</dbReference>
<dbReference type="InterPro" id="IPR005174">
    <property type="entry name" value="KIB1-4_b-propeller"/>
</dbReference>
<dbReference type="OMA" id="TEWIASV"/>
<dbReference type="SUPFAM" id="SSF81383">
    <property type="entry name" value="F-box domain"/>
    <property type="match status" value="1"/>
</dbReference>
<dbReference type="InterPro" id="IPR036047">
    <property type="entry name" value="F-box-like_dom_sf"/>
</dbReference>
<organism evidence="3 4">
    <name type="scientific">Nelumbo nucifera</name>
    <name type="common">Sacred lotus</name>
    <dbReference type="NCBI Taxonomy" id="4432"/>
    <lineage>
        <taxon>Eukaryota</taxon>
        <taxon>Viridiplantae</taxon>
        <taxon>Streptophyta</taxon>
        <taxon>Embryophyta</taxon>
        <taxon>Tracheophyta</taxon>
        <taxon>Spermatophyta</taxon>
        <taxon>Magnoliopsida</taxon>
        <taxon>Proteales</taxon>
        <taxon>Nelumbonaceae</taxon>
        <taxon>Nelumbo</taxon>
    </lineage>
</organism>
<accession>A0A1U8AAQ6</accession>
<dbReference type="Pfam" id="PF03478">
    <property type="entry name" value="Beta-prop_KIB1-4"/>
    <property type="match status" value="1"/>
</dbReference>
<dbReference type="Pfam" id="PF00646">
    <property type="entry name" value="F-box"/>
    <property type="match status" value="1"/>
</dbReference>
<evidence type="ECO:0000259" key="2">
    <source>
        <dbReference type="Pfam" id="PF03478"/>
    </source>
</evidence>
<keyword evidence="3" id="KW-1185">Reference proteome</keyword>
<proteinExistence type="predicted"/>
<dbReference type="Gene3D" id="1.20.1280.50">
    <property type="match status" value="1"/>
</dbReference>
<reference evidence="4" key="1">
    <citation type="submission" date="2025-08" db="UniProtKB">
        <authorList>
            <consortium name="RefSeq"/>
        </authorList>
    </citation>
    <scope>IDENTIFICATION</scope>
</reference>
<dbReference type="KEGG" id="nnu:104602521"/>
<feature type="domain" description="F-box" evidence="1">
    <location>
        <begin position="26"/>
        <end position="60"/>
    </location>
</feature>
<dbReference type="PANTHER" id="PTHR33127:SF5">
    <property type="entry name" value="TRANSMEMBRANE PROTEIN"/>
    <property type="match status" value="1"/>
</dbReference>
<dbReference type="InterPro" id="IPR001810">
    <property type="entry name" value="F-box_dom"/>
</dbReference>
<dbReference type="Proteomes" id="UP000189703">
    <property type="component" value="Unplaced"/>
</dbReference>
<dbReference type="RefSeq" id="XP_010264545.1">
    <property type="nucleotide sequence ID" value="XM_010266243.2"/>
</dbReference>
<feature type="domain" description="KIB1-4 beta-propeller" evidence="2">
    <location>
        <begin position="84"/>
        <end position="316"/>
    </location>
</feature>